<protein>
    <submittedName>
        <fullName evidence="7">Aspartate/methionine/tyrosine aminotransferase</fullName>
    </submittedName>
</protein>
<dbReference type="InterPro" id="IPR004839">
    <property type="entry name" value="Aminotransferase_I/II_large"/>
</dbReference>
<dbReference type="RefSeq" id="WP_079489191.1">
    <property type="nucleotide sequence ID" value="NZ_FUZT01000001.1"/>
</dbReference>
<dbReference type="SUPFAM" id="SSF53383">
    <property type="entry name" value="PLP-dependent transferases"/>
    <property type="match status" value="1"/>
</dbReference>
<comment type="similarity">
    <text evidence="2">Belongs to the class-I pyridoxal-phosphate-dependent aminotransferase family.</text>
</comment>
<dbReference type="NCBIfam" id="NF004975">
    <property type="entry name" value="PRK06348.1"/>
    <property type="match status" value="1"/>
</dbReference>
<dbReference type="FunFam" id="3.40.640.10:FF:000033">
    <property type="entry name" value="Aspartate aminotransferase"/>
    <property type="match status" value="1"/>
</dbReference>
<keyword evidence="4 7" id="KW-0808">Transferase</keyword>
<dbReference type="Gene3D" id="3.40.640.10">
    <property type="entry name" value="Type I PLP-dependent aspartate aminotransferase-like (Major domain)"/>
    <property type="match status" value="1"/>
</dbReference>
<evidence type="ECO:0000256" key="1">
    <source>
        <dbReference type="ARBA" id="ARBA00001933"/>
    </source>
</evidence>
<accession>A0A1T5INJ6</accession>
<comment type="cofactor">
    <cofactor evidence="1">
        <name>pyridoxal 5'-phosphate</name>
        <dbReference type="ChEBI" id="CHEBI:597326"/>
    </cofactor>
</comment>
<dbReference type="InterPro" id="IPR015422">
    <property type="entry name" value="PyrdxlP-dep_Trfase_small"/>
</dbReference>
<keyword evidence="5" id="KW-0663">Pyridoxal phosphate</keyword>
<dbReference type="AlphaFoldDB" id="A0A1T5INJ6"/>
<evidence type="ECO:0000313" key="8">
    <source>
        <dbReference type="Proteomes" id="UP000190285"/>
    </source>
</evidence>
<dbReference type="PANTHER" id="PTHR46383:SF1">
    <property type="entry name" value="ASPARTATE AMINOTRANSFERASE"/>
    <property type="match status" value="1"/>
</dbReference>
<evidence type="ECO:0000256" key="5">
    <source>
        <dbReference type="ARBA" id="ARBA00022898"/>
    </source>
</evidence>
<dbReference type="GO" id="GO:0006520">
    <property type="term" value="P:amino acid metabolic process"/>
    <property type="evidence" value="ECO:0007669"/>
    <property type="project" value="InterPro"/>
</dbReference>
<gene>
    <name evidence="7" type="ORF">SAMN02194393_00574</name>
</gene>
<dbReference type="Pfam" id="PF00155">
    <property type="entry name" value="Aminotran_1_2"/>
    <property type="match status" value="1"/>
</dbReference>
<dbReference type="GO" id="GO:0008483">
    <property type="term" value="F:transaminase activity"/>
    <property type="evidence" value="ECO:0007669"/>
    <property type="project" value="UniProtKB-KW"/>
</dbReference>
<dbReference type="GO" id="GO:0030170">
    <property type="term" value="F:pyridoxal phosphate binding"/>
    <property type="evidence" value="ECO:0007669"/>
    <property type="project" value="InterPro"/>
</dbReference>
<dbReference type="InterPro" id="IPR015424">
    <property type="entry name" value="PyrdxlP-dep_Trfase"/>
</dbReference>
<keyword evidence="3 7" id="KW-0032">Aminotransferase</keyword>
<dbReference type="Gene3D" id="3.90.1150.10">
    <property type="entry name" value="Aspartate Aminotransferase, domain 1"/>
    <property type="match status" value="1"/>
</dbReference>
<sequence length="387" mass="44441">MKHRFVSKRYWNDISTPMGESGDLTRKYEDLINFSLGDPDLTTDERIINAAFEDAKRGHTHYTDFLGELELREEICKYYRNEYDYGVKIEECMITTSGCHAMWLVLESILDDGDEVIIHEPYFTPYPQQIKLTRGKAVVLETYEEDEFQVDTERLKKLITNRTKAIIINTPNNPTGTCFSRETLEAIAEVAIENDIIVIADDIYTAFSYASPFIPITTLKGMRERTITISSFSKDYCMTGWRIGYVLAPSYIIKTMKDVNENNVFTAPSISQRAALHAIRMRDEVQPPMVEEYKKRTFYAYERIKCIPNMSVLPPRGSLYLFVNIKKTGLTSMEVADRILRDAHVLVLPGNAFGASGEGYIRIAVTVGLRQLKEAFDRIEKMDIFQN</sequence>
<evidence type="ECO:0000256" key="2">
    <source>
        <dbReference type="ARBA" id="ARBA00007441"/>
    </source>
</evidence>
<dbReference type="EMBL" id="FUZT01000001">
    <property type="protein sequence ID" value="SKC40690.1"/>
    <property type="molecule type" value="Genomic_DNA"/>
</dbReference>
<name>A0A1T5INJ6_9FIRM</name>
<evidence type="ECO:0000313" key="7">
    <source>
        <dbReference type="EMBL" id="SKC40690.1"/>
    </source>
</evidence>
<reference evidence="7 8" key="1">
    <citation type="submission" date="2017-02" db="EMBL/GenBank/DDBJ databases">
        <authorList>
            <person name="Peterson S.W."/>
        </authorList>
    </citation>
    <scope>NUCLEOTIDE SEQUENCE [LARGE SCALE GENOMIC DNA]</scope>
    <source>
        <strain evidence="7 8">M1</strain>
    </source>
</reference>
<dbReference type="CDD" id="cd00609">
    <property type="entry name" value="AAT_like"/>
    <property type="match status" value="1"/>
</dbReference>
<evidence type="ECO:0000259" key="6">
    <source>
        <dbReference type="Pfam" id="PF00155"/>
    </source>
</evidence>
<organism evidence="7 8">
    <name type="scientific">Maledivibacter halophilus</name>
    <dbReference type="NCBI Taxonomy" id="36842"/>
    <lineage>
        <taxon>Bacteria</taxon>
        <taxon>Bacillati</taxon>
        <taxon>Bacillota</taxon>
        <taxon>Clostridia</taxon>
        <taxon>Peptostreptococcales</taxon>
        <taxon>Caminicellaceae</taxon>
        <taxon>Maledivibacter</taxon>
    </lineage>
</organism>
<evidence type="ECO:0000256" key="3">
    <source>
        <dbReference type="ARBA" id="ARBA00022576"/>
    </source>
</evidence>
<dbReference type="InterPro" id="IPR050596">
    <property type="entry name" value="AspAT/PAT-like"/>
</dbReference>
<dbReference type="InterPro" id="IPR015421">
    <property type="entry name" value="PyrdxlP-dep_Trfase_major"/>
</dbReference>
<dbReference type="Proteomes" id="UP000190285">
    <property type="component" value="Unassembled WGS sequence"/>
</dbReference>
<evidence type="ECO:0000256" key="4">
    <source>
        <dbReference type="ARBA" id="ARBA00022679"/>
    </source>
</evidence>
<feature type="domain" description="Aminotransferase class I/classII large" evidence="6">
    <location>
        <begin position="30"/>
        <end position="379"/>
    </location>
</feature>
<dbReference type="OrthoDB" id="9802328at2"/>
<dbReference type="STRING" id="36842.SAMN02194393_00574"/>
<keyword evidence="8" id="KW-1185">Reference proteome</keyword>
<dbReference type="PANTHER" id="PTHR46383">
    <property type="entry name" value="ASPARTATE AMINOTRANSFERASE"/>
    <property type="match status" value="1"/>
</dbReference>
<proteinExistence type="inferred from homology"/>